<gene>
    <name evidence="17" type="ORF">AAHA92_14669</name>
</gene>
<dbReference type="SUPFAM" id="SSF63380">
    <property type="entry name" value="Riboflavin synthase domain-like"/>
    <property type="match status" value="1"/>
</dbReference>
<feature type="domain" description="EF-hand" evidence="15">
    <location>
        <begin position="130"/>
        <end position="165"/>
    </location>
</feature>
<dbReference type="PROSITE" id="PS51384">
    <property type="entry name" value="FAD_FR"/>
    <property type="match status" value="1"/>
</dbReference>
<feature type="region of interest" description="Disordered" evidence="13">
    <location>
        <begin position="648"/>
        <end position="677"/>
    </location>
</feature>
<dbReference type="InterPro" id="IPR018247">
    <property type="entry name" value="EF_Hand_1_Ca_BS"/>
</dbReference>
<feature type="transmembrane region" description="Helical" evidence="14">
    <location>
        <begin position="433"/>
        <end position="453"/>
    </location>
</feature>
<reference evidence="17 18" key="1">
    <citation type="submission" date="2024-06" db="EMBL/GenBank/DDBJ databases">
        <title>A chromosome level genome sequence of Diviner's sage (Salvia divinorum).</title>
        <authorList>
            <person name="Ford S.A."/>
            <person name="Ro D.-K."/>
            <person name="Ness R.W."/>
            <person name="Phillips M.A."/>
        </authorList>
    </citation>
    <scope>NUCLEOTIDE SEQUENCE [LARGE SCALE GENOMIC DNA]</scope>
    <source>
        <strain evidence="17">SAF-2024a</strain>
        <tissue evidence="17">Leaf</tissue>
    </source>
</reference>
<dbReference type="EMBL" id="JBEAFC010000006">
    <property type="protein sequence ID" value="KAL1554073.1"/>
    <property type="molecule type" value="Genomic_DNA"/>
</dbReference>
<comment type="caution">
    <text evidence="17">The sequence shown here is derived from an EMBL/GenBank/DDBJ whole genome shotgun (WGS) entry which is preliminary data.</text>
</comment>
<feature type="transmembrane region" description="Helical" evidence="14">
    <location>
        <begin position="252"/>
        <end position="271"/>
    </location>
</feature>
<dbReference type="PRINTS" id="PR00466">
    <property type="entry name" value="GP91PHOX"/>
</dbReference>
<dbReference type="InterPro" id="IPR013130">
    <property type="entry name" value="Fe3_Rdtase_TM_dom"/>
</dbReference>
<evidence type="ECO:0000256" key="5">
    <source>
        <dbReference type="ARBA" id="ARBA00022692"/>
    </source>
</evidence>
<dbReference type="GO" id="GO:0016020">
    <property type="term" value="C:membrane"/>
    <property type="evidence" value="ECO:0007669"/>
    <property type="project" value="UniProtKB-SubCell"/>
</dbReference>
<dbReference type="InterPro" id="IPR002048">
    <property type="entry name" value="EF_hand_dom"/>
</dbReference>
<evidence type="ECO:0000313" key="17">
    <source>
        <dbReference type="EMBL" id="KAL1554073.1"/>
    </source>
</evidence>
<dbReference type="Gene3D" id="3.40.50.80">
    <property type="entry name" value="Nucleotide-binding domain of ferredoxin-NADP reductase (FNR) module"/>
    <property type="match status" value="1"/>
</dbReference>
<dbReference type="InterPro" id="IPR050369">
    <property type="entry name" value="RBOH/FRE"/>
</dbReference>
<sequence>MQNNEGMSEEGNKSSFGLKQEVKRLVSVRRPARRLDRAKTVASRAITGLKFISKTGGSWTDVEERFNKLTRKTDDGMLSRDNFGKCIGMKESSKFDGELFDVFARKWDISGNSINKEQLKIFWDQIADPTFDGGLQIFFDMVDKNADGRITEDEIREIISLSALANKLSVNKKEEDTYAKVIMEELDPNKLGYIMIQDLEKLLQPEHSDGEYGRNLSKLPSENRRPPTKIEALIKRFYRGAAYFVDANWRRVWVLALWIGVMAALFAYKYVQYKNKAAFEVMGHCVCMAKGAAETLKLNMALVLLPMCRNTITWLRNKTSLGAVLPFDDNINFHMIVATAIGIGVGIHGISHLACDFPRLLHARPEEYKKMAPYFGDDQPKSYWHYVKGYEGVIGIVMVVLMAIAFTLASPIFRRNKVHLPKPLDKLAGFNAFWYSHHIFIIVYTLLILHGINLYMTHEWYNKTTWMYVAIPITIYVGERLIRAFRSSVKPVKILRVAFYPGKVLALHMKPHQEIFKYKSGQYIFVSCSAVSPFEWHPFSITSAPGEDYLSVHIRATGDWTEKIKDVFFSKVTLTPPTEKSEHHSTKFIDVENNHDIPKVLINGPYGAPTQDYKKYEIVVLIGLGIGATPMISVVKDIATNIKAMEDEENAMEEGSRGPLPPTPMAKRKKGSGSDKHDQFKTKKAYFYWVTKEQDTFDWFKGVMDEVVEMDHNRVIEMHNYCTNVYEEGNARSLLISKLQSIILAKSGIDIVAGTRVKSHFGRPNWDTVFQTISNNHPGSKVGVFYCGVPATMRDLKKATRQISHLNPPKFVLHKENF</sequence>
<evidence type="ECO:0000256" key="1">
    <source>
        <dbReference type="ARBA" id="ARBA00004141"/>
    </source>
</evidence>
<dbReference type="PROSITE" id="PS50222">
    <property type="entry name" value="EF_HAND_2"/>
    <property type="match status" value="2"/>
</dbReference>
<evidence type="ECO:0000256" key="14">
    <source>
        <dbReference type="SAM" id="Phobius"/>
    </source>
</evidence>
<dbReference type="InterPro" id="IPR017938">
    <property type="entry name" value="Riboflavin_synthase-like_b-brl"/>
</dbReference>
<evidence type="ECO:0000256" key="2">
    <source>
        <dbReference type="ARBA" id="ARBA00007975"/>
    </source>
</evidence>
<comment type="similarity">
    <text evidence="2">Belongs to the RBOH (TC 5.B.1.3) family.</text>
</comment>
<dbReference type="SFLD" id="SFLDG01169">
    <property type="entry name" value="NADPH_oxidase_subgroup_(NOX)"/>
    <property type="match status" value="1"/>
</dbReference>
<keyword evidence="5 14" id="KW-0812">Transmembrane</keyword>
<feature type="transmembrane region" description="Helical" evidence="14">
    <location>
        <begin position="392"/>
        <end position="413"/>
    </location>
</feature>
<dbReference type="Pfam" id="PF08030">
    <property type="entry name" value="NAD_binding_6"/>
    <property type="match status" value="1"/>
</dbReference>
<feature type="domain" description="FAD-binding FR-type" evidence="16">
    <location>
        <begin position="487"/>
        <end position="612"/>
    </location>
</feature>
<keyword evidence="12 14" id="KW-0472">Membrane</keyword>
<keyword evidence="11" id="KW-0560">Oxidoreductase</keyword>
<evidence type="ECO:0000256" key="6">
    <source>
        <dbReference type="ARBA" id="ARBA00022723"/>
    </source>
</evidence>
<dbReference type="InterPro" id="IPR039261">
    <property type="entry name" value="FNR_nucleotide-bd"/>
</dbReference>
<evidence type="ECO:0000256" key="7">
    <source>
        <dbReference type="ARBA" id="ARBA00022827"/>
    </source>
</evidence>
<dbReference type="PANTHER" id="PTHR11972">
    <property type="entry name" value="NADPH OXIDASE"/>
    <property type="match status" value="1"/>
</dbReference>
<organism evidence="17 18">
    <name type="scientific">Salvia divinorum</name>
    <name type="common">Maria pastora</name>
    <name type="synonym">Diviner's sage</name>
    <dbReference type="NCBI Taxonomy" id="28513"/>
    <lineage>
        <taxon>Eukaryota</taxon>
        <taxon>Viridiplantae</taxon>
        <taxon>Streptophyta</taxon>
        <taxon>Embryophyta</taxon>
        <taxon>Tracheophyta</taxon>
        <taxon>Spermatophyta</taxon>
        <taxon>Magnoliopsida</taxon>
        <taxon>eudicotyledons</taxon>
        <taxon>Gunneridae</taxon>
        <taxon>Pentapetalae</taxon>
        <taxon>asterids</taxon>
        <taxon>lamiids</taxon>
        <taxon>Lamiales</taxon>
        <taxon>Lamiaceae</taxon>
        <taxon>Nepetoideae</taxon>
        <taxon>Mentheae</taxon>
        <taxon>Salviinae</taxon>
        <taxon>Salvia</taxon>
        <taxon>Salvia subgen. Calosphace</taxon>
    </lineage>
</organism>
<evidence type="ECO:0000259" key="15">
    <source>
        <dbReference type="PROSITE" id="PS50222"/>
    </source>
</evidence>
<accession>A0ABD1HEV8</accession>
<evidence type="ECO:0000256" key="3">
    <source>
        <dbReference type="ARBA" id="ARBA00022559"/>
    </source>
</evidence>
<keyword evidence="18" id="KW-1185">Reference proteome</keyword>
<dbReference type="PANTHER" id="PTHR11972:SF152">
    <property type="entry name" value="RESPIRATORY BURST OXIDASE HOMOLOG PROTEIN C"/>
    <property type="match status" value="1"/>
</dbReference>
<dbReference type="InterPro" id="IPR017927">
    <property type="entry name" value="FAD-bd_FR_type"/>
</dbReference>
<protein>
    <submittedName>
        <fullName evidence="17">Respiratory burst oxidase protein C-like</fullName>
    </submittedName>
</protein>
<dbReference type="Gene3D" id="1.10.238.10">
    <property type="entry name" value="EF-hand"/>
    <property type="match status" value="1"/>
</dbReference>
<dbReference type="CDD" id="cd06186">
    <property type="entry name" value="NOX_Duox_like_FAD_NADP"/>
    <property type="match status" value="1"/>
</dbReference>
<dbReference type="GO" id="GO:0042742">
    <property type="term" value="P:defense response to bacterium"/>
    <property type="evidence" value="ECO:0007669"/>
    <property type="project" value="UniProtKB-ARBA"/>
</dbReference>
<evidence type="ECO:0000256" key="10">
    <source>
        <dbReference type="ARBA" id="ARBA00022989"/>
    </source>
</evidence>
<dbReference type="Pfam" id="PF01794">
    <property type="entry name" value="Ferric_reduct"/>
    <property type="match status" value="1"/>
</dbReference>
<dbReference type="AlphaFoldDB" id="A0ABD1HEV8"/>
<keyword evidence="9" id="KW-0521">NADP</keyword>
<name>A0ABD1HEV8_SALDI</name>
<dbReference type="Gene3D" id="2.40.30.10">
    <property type="entry name" value="Translation factors"/>
    <property type="match status" value="1"/>
</dbReference>
<evidence type="ECO:0000259" key="16">
    <source>
        <dbReference type="PROSITE" id="PS51384"/>
    </source>
</evidence>
<comment type="subcellular location">
    <subcellularLocation>
        <location evidence="1">Membrane</location>
        <topology evidence="1">Multi-pass membrane protein</topology>
    </subcellularLocation>
</comment>
<dbReference type="FunFam" id="2.40.30.10:FF:000059">
    <property type="entry name" value="dual oxidase isoform X1"/>
    <property type="match status" value="1"/>
</dbReference>
<dbReference type="InterPro" id="IPR013121">
    <property type="entry name" value="Fe_red_NAD-bd_6"/>
</dbReference>
<keyword evidence="6" id="KW-0479">Metal-binding</keyword>
<dbReference type="InterPro" id="IPR011992">
    <property type="entry name" value="EF-hand-dom_pair"/>
</dbReference>
<proteinExistence type="inferred from homology"/>
<evidence type="ECO:0000256" key="12">
    <source>
        <dbReference type="ARBA" id="ARBA00023136"/>
    </source>
</evidence>
<dbReference type="GO" id="GO:0016175">
    <property type="term" value="F:superoxide-generating NAD(P)H oxidase activity"/>
    <property type="evidence" value="ECO:0007669"/>
    <property type="project" value="UniProtKB-ARBA"/>
</dbReference>
<evidence type="ECO:0000313" key="18">
    <source>
        <dbReference type="Proteomes" id="UP001567538"/>
    </source>
</evidence>
<dbReference type="PROSITE" id="PS00018">
    <property type="entry name" value="EF_HAND_1"/>
    <property type="match status" value="1"/>
</dbReference>
<dbReference type="SUPFAM" id="SSF47473">
    <property type="entry name" value="EF-hand"/>
    <property type="match status" value="1"/>
</dbReference>
<dbReference type="SUPFAM" id="SSF52343">
    <property type="entry name" value="Ferredoxin reductase-like, C-terminal NADP-linked domain"/>
    <property type="match status" value="1"/>
</dbReference>
<keyword evidence="10 14" id="KW-1133">Transmembrane helix</keyword>
<dbReference type="InterPro" id="IPR013112">
    <property type="entry name" value="FAD-bd_8"/>
</dbReference>
<evidence type="ECO:0000256" key="4">
    <source>
        <dbReference type="ARBA" id="ARBA00022630"/>
    </source>
</evidence>
<dbReference type="Pfam" id="PF08414">
    <property type="entry name" value="NADPH_Ox"/>
    <property type="match status" value="1"/>
</dbReference>
<keyword evidence="7" id="KW-0274">FAD</keyword>
<dbReference type="InterPro" id="IPR000778">
    <property type="entry name" value="Cyt_b245_heavy_chain"/>
</dbReference>
<keyword evidence="8" id="KW-0106">Calcium</keyword>
<dbReference type="InterPro" id="IPR013623">
    <property type="entry name" value="NADPH_Ox"/>
</dbReference>
<dbReference type="Pfam" id="PF08022">
    <property type="entry name" value="FAD_binding_8"/>
    <property type="match status" value="1"/>
</dbReference>
<evidence type="ECO:0000256" key="11">
    <source>
        <dbReference type="ARBA" id="ARBA00023002"/>
    </source>
</evidence>
<dbReference type="CDD" id="cd00051">
    <property type="entry name" value="EFh"/>
    <property type="match status" value="2"/>
</dbReference>
<evidence type="ECO:0000256" key="8">
    <source>
        <dbReference type="ARBA" id="ARBA00022837"/>
    </source>
</evidence>
<keyword evidence="3" id="KW-0575">Peroxidase</keyword>
<keyword evidence="4" id="KW-0285">Flavoprotein</keyword>
<evidence type="ECO:0000256" key="9">
    <source>
        <dbReference type="ARBA" id="ARBA00022857"/>
    </source>
</evidence>
<dbReference type="GO" id="GO:0046872">
    <property type="term" value="F:metal ion binding"/>
    <property type="evidence" value="ECO:0007669"/>
    <property type="project" value="UniProtKB-KW"/>
</dbReference>
<dbReference type="Proteomes" id="UP001567538">
    <property type="component" value="Unassembled WGS sequence"/>
</dbReference>
<feature type="domain" description="EF-hand" evidence="15">
    <location>
        <begin position="174"/>
        <end position="209"/>
    </location>
</feature>
<dbReference type="GO" id="GO:0009653">
    <property type="term" value="P:anatomical structure morphogenesis"/>
    <property type="evidence" value="ECO:0007669"/>
    <property type="project" value="UniProtKB-ARBA"/>
</dbReference>
<dbReference type="GO" id="GO:0004601">
    <property type="term" value="F:peroxidase activity"/>
    <property type="evidence" value="ECO:0007669"/>
    <property type="project" value="UniProtKB-KW"/>
</dbReference>
<evidence type="ECO:0000256" key="13">
    <source>
        <dbReference type="SAM" id="MobiDB-lite"/>
    </source>
</evidence>